<name>I3TIV6_TISMK</name>
<evidence type="ECO:0000313" key="3">
    <source>
        <dbReference type="Proteomes" id="UP000005258"/>
    </source>
</evidence>
<feature type="signal peptide" evidence="1">
    <location>
        <begin position="1"/>
        <end position="38"/>
    </location>
</feature>
<dbReference type="AlphaFoldDB" id="I3TIV6"/>
<dbReference type="Pfam" id="PF04199">
    <property type="entry name" value="Cyclase"/>
    <property type="match status" value="1"/>
</dbReference>
<dbReference type="SUPFAM" id="SSF102198">
    <property type="entry name" value="Putative cyclase"/>
    <property type="match status" value="1"/>
</dbReference>
<dbReference type="Gene3D" id="3.50.30.50">
    <property type="entry name" value="Putative cyclase"/>
    <property type="match status" value="1"/>
</dbReference>
<evidence type="ECO:0000313" key="2">
    <source>
        <dbReference type="EMBL" id="AFK52694.1"/>
    </source>
</evidence>
<dbReference type="EMBL" id="CP003236">
    <property type="protein sequence ID" value="AFK52694.1"/>
    <property type="molecule type" value="Genomic_DNA"/>
</dbReference>
<dbReference type="PANTHER" id="PTHR34861">
    <property type="match status" value="1"/>
</dbReference>
<sequence length="329" mass="35167">MTTNRQGTGASVRRHGRRLARTAAATAMGCLIAGAALAADDWTKSKWGPDDEIGAANNLSPEKVLEAAQLIKTGKTYPLGIETNSKTPAYAPRGFKIYVVQPGQTQGGSLGPTKTTYNDDIIEGWLGIGSQIDGLGHIGIDGTYYNGHQAKDFAAMTGLTKLGIEKVPPITTRGVLLDMAAHYGTDIVKEGTAFNKAEIDEVAKKQGVEIRKGDVVLFNTGWISLIGKDDKRYSSGEPGLGREGARYLAEKGVVAIGADSWALEAIPFEEGAGVFEVHQILLPQNGVYILENMNTAELAKDKAYEFMFVLGQPRYTGAVQAIINPVAIR</sequence>
<dbReference type="STRING" id="1110502.TMO_0855"/>
<reference evidence="2 3" key="1">
    <citation type="journal article" date="2012" name="J. Am. Chem. Soc.">
        <title>Bacterial biosynthesis and maturation of the didemnin anti-cancer agents.</title>
        <authorList>
            <person name="Xu Y."/>
            <person name="Kersten R.D."/>
            <person name="Nam S.J."/>
            <person name="Lu L."/>
            <person name="Al-Suwailem A.M."/>
            <person name="Zheng H."/>
            <person name="Fenical W."/>
            <person name="Dorrestein P.C."/>
            <person name="Moore B.S."/>
            <person name="Qian P.Y."/>
        </authorList>
    </citation>
    <scope>NUCLEOTIDE SEQUENCE [LARGE SCALE GENOMIC DNA]</scope>
    <source>
        <strain evidence="2 3">KA081020-065</strain>
    </source>
</reference>
<dbReference type="HOGENOM" id="CLU_030671_0_0_5"/>
<proteinExistence type="predicted"/>
<keyword evidence="3" id="KW-1185">Reference proteome</keyword>
<evidence type="ECO:0000256" key="1">
    <source>
        <dbReference type="SAM" id="SignalP"/>
    </source>
</evidence>
<dbReference type="PANTHER" id="PTHR34861:SF10">
    <property type="entry name" value="CYCLASE"/>
    <property type="match status" value="1"/>
</dbReference>
<dbReference type="GO" id="GO:0019441">
    <property type="term" value="P:L-tryptophan catabolic process to kynurenine"/>
    <property type="evidence" value="ECO:0007669"/>
    <property type="project" value="InterPro"/>
</dbReference>
<dbReference type="InterPro" id="IPR037175">
    <property type="entry name" value="KFase_sf"/>
</dbReference>
<gene>
    <name evidence="2" type="ordered locus">TMO_0855</name>
</gene>
<dbReference type="Proteomes" id="UP000005258">
    <property type="component" value="Chromosome"/>
</dbReference>
<organism evidence="2 3">
    <name type="scientific">Tistrella mobilis (strain KA081020-065)</name>
    <dbReference type="NCBI Taxonomy" id="1110502"/>
    <lineage>
        <taxon>Bacteria</taxon>
        <taxon>Pseudomonadati</taxon>
        <taxon>Pseudomonadota</taxon>
        <taxon>Alphaproteobacteria</taxon>
        <taxon>Geminicoccales</taxon>
        <taxon>Geminicoccaceae</taxon>
        <taxon>Tistrella</taxon>
    </lineage>
</organism>
<dbReference type="PATRIC" id="fig|1110502.3.peg.883"/>
<dbReference type="eggNOG" id="COG1878">
    <property type="taxonomic scope" value="Bacteria"/>
</dbReference>
<dbReference type="KEGG" id="tmo:TMO_0855"/>
<keyword evidence="1" id="KW-0732">Signal</keyword>
<accession>I3TIV6</accession>
<protein>
    <submittedName>
        <fullName evidence="2">Cyclase family protein</fullName>
    </submittedName>
</protein>
<feature type="chain" id="PRO_5003680080" evidence="1">
    <location>
        <begin position="39"/>
        <end position="329"/>
    </location>
</feature>
<dbReference type="InterPro" id="IPR007325">
    <property type="entry name" value="KFase/CYL"/>
</dbReference>
<dbReference type="GO" id="GO:0004061">
    <property type="term" value="F:arylformamidase activity"/>
    <property type="evidence" value="ECO:0007669"/>
    <property type="project" value="InterPro"/>
</dbReference>